<protein>
    <submittedName>
        <fullName evidence="1">Concanavalin A-like lectin/glucanases superfamily protein</fullName>
    </submittedName>
</protein>
<name>A0A1I3TYX3_9SPHI</name>
<dbReference type="SUPFAM" id="SSF49899">
    <property type="entry name" value="Concanavalin A-like lectins/glucanases"/>
    <property type="match status" value="1"/>
</dbReference>
<gene>
    <name evidence="1" type="ORF">SAMN05444682_113128</name>
</gene>
<keyword evidence="1" id="KW-0430">Lectin</keyword>
<dbReference type="GO" id="GO:0030246">
    <property type="term" value="F:carbohydrate binding"/>
    <property type="evidence" value="ECO:0007669"/>
    <property type="project" value="UniProtKB-KW"/>
</dbReference>
<proteinExistence type="predicted"/>
<dbReference type="RefSeq" id="WP_090631319.1">
    <property type="nucleotide sequence ID" value="NZ_FOQO01000013.1"/>
</dbReference>
<accession>A0A1I3TYX3</accession>
<organism evidence="1 2">
    <name type="scientific">Parapedobacter indicus</name>
    <dbReference type="NCBI Taxonomy" id="1477437"/>
    <lineage>
        <taxon>Bacteria</taxon>
        <taxon>Pseudomonadati</taxon>
        <taxon>Bacteroidota</taxon>
        <taxon>Sphingobacteriia</taxon>
        <taxon>Sphingobacteriales</taxon>
        <taxon>Sphingobacteriaceae</taxon>
        <taxon>Parapedobacter</taxon>
    </lineage>
</organism>
<dbReference type="Gene3D" id="2.60.120.200">
    <property type="match status" value="1"/>
</dbReference>
<dbReference type="GO" id="GO:0004553">
    <property type="term" value="F:hydrolase activity, hydrolyzing O-glycosyl compounds"/>
    <property type="evidence" value="ECO:0007669"/>
    <property type="project" value="UniProtKB-ARBA"/>
</dbReference>
<dbReference type="EMBL" id="FOQO01000013">
    <property type="protein sequence ID" value="SFJ75499.1"/>
    <property type="molecule type" value="Genomic_DNA"/>
</dbReference>
<sequence length="354" mass="38319">MKRRNIWLLAAVFGAVACQEGYIDDIKPVPPGEDVTAPTISMTYPLEGTLIRVREDVTSINVRFTVTDDIEIGNVVVELDGNQIAQLDSFPDYRKSVASFAYNEVATGEHTLTVTATDVAGKSTIQSVDFEKVEPYQPIYDGEIFYMAFDGENTELVSITNPTRVGEPGFNNGGKKGSAYSGVTDGYLTFPFADLANDEFSAAFWYKLNAVPDRAGILTVSPPGPTNNNRTSGFRLFREAAGAKQRIKLNVGDGTVDSWFDGAEAADVEAGSDWVHIAFTIAGDRCAVYVNGNIVSQGTFSGISWADCDALTIGSGAPNFTEWGHLSDLSLIDELRIFDKALTQGEVQQMIADN</sequence>
<dbReference type="Proteomes" id="UP000198670">
    <property type="component" value="Unassembled WGS sequence"/>
</dbReference>
<dbReference type="Pfam" id="PF13385">
    <property type="entry name" value="Laminin_G_3"/>
    <property type="match status" value="1"/>
</dbReference>
<reference evidence="1 2" key="1">
    <citation type="submission" date="2016-10" db="EMBL/GenBank/DDBJ databases">
        <authorList>
            <person name="de Groot N.N."/>
        </authorList>
    </citation>
    <scope>NUCLEOTIDE SEQUENCE [LARGE SCALE GENOMIC DNA]</scope>
    <source>
        <strain evidence="1 2">RK1</strain>
    </source>
</reference>
<evidence type="ECO:0000313" key="1">
    <source>
        <dbReference type="EMBL" id="SFJ75499.1"/>
    </source>
</evidence>
<keyword evidence="2" id="KW-1185">Reference proteome</keyword>
<evidence type="ECO:0000313" key="2">
    <source>
        <dbReference type="Proteomes" id="UP000198670"/>
    </source>
</evidence>
<dbReference type="AlphaFoldDB" id="A0A1I3TYX3"/>
<dbReference type="Pfam" id="PF17957">
    <property type="entry name" value="Big_7"/>
    <property type="match status" value="1"/>
</dbReference>
<dbReference type="InterPro" id="IPR013783">
    <property type="entry name" value="Ig-like_fold"/>
</dbReference>
<dbReference type="PROSITE" id="PS51257">
    <property type="entry name" value="PROKAR_LIPOPROTEIN"/>
    <property type="match status" value="1"/>
</dbReference>
<dbReference type="Gene3D" id="2.60.40.10">
    <property type="entry name" value="Immunoglobulins"/>
    <property type="match status" value="1"/>
</dbReference>
<dbReference type="STRING" id="1477437.SAMN05444682_113128"/>
<dbReference type="OrthoDB" id="9814380at2"/>
<dbReference type="InterPro" id="IPR013320">
    <property type="entry name" value="ConA-like_dom_sf"/>
</dbReference>
<dbReference type="GO" id="GO:0005975">
    <property type="term" value="P:carbohydrate metabolic process"/>
    <property type="evidence" value="ECO:0007669"/>
    <property type="project" value="UniProtKB-ARBA"/>
</dbReference>